<dbReference type="RefSeq" id="WP_064010365.1">
    <property type="nucleotide sequence ID" value="NZ_LUUG01000115.1"/>
</dbReference>
<dbReference type="EMBL" id="LUUG01000115">
    <property type="protein sequence ID" value="OAH97878.1"/>
    <property type="molecule type" value="Genomic_DNA"/>
</dbReference>
<comment type="caution">
    <text evidence="1">The sequence shown here is derived from an EMBL/GenBank/DDBJ whole genome shotgun (WGS) entry which is preliminary data.</text>
</comment>
<evidence type="ECO:0000313" key="2">
    <source>
        <dbReference type="Proteomes" id="UP000078090"/>
    </source>
</evidence>
<accession>A0A177LZ71</accession>
<dbReference type="OrthoDB" id="1736849at2"/>
<protein>
    <submittedName>
        <fullName evidence="1">Uncharacterized protein</fullName>
    </submittedName>
</protein>
<dbReference type="AlphaFoldDB" id="A0A177LZ71"/>
<evidence type="ECO:0000313" key="1">
    <source>
        <dbReference type="EMBL" id="OAH97878.1"/>
    </source>
</evidence>
<reference evidence="1 2" key="1">
    <citation type="submission" date="2016-03" db="EMBL/GenBank/DDBJ databases">
        <authorList>
            <person name="Ploux O."/>
        </authorList>
    </citation>
    <scope>NUCLEOTIDE SEQUENCE [LARGE SCALE GENOMIC DNA]</scope>
    <source>
        <strain evidence="1 2">R-45363</strain>
    </source>
</reference>
<proteinExistence type="predicted"/>
<gene>
    <name evidence="1" type="ORF">A1332_21185</name>
</gene>
<dbReference type="Proteomes" id="UP000078090">
    <property type="component" value="Unassembled WGS sequence"/>
</dbReference>
<sequence length="437" mass="47930">MYDQDLPKLVQWKNDTQIFRKTAGGVIAKIDADIDNYQKAFSNMAKRNVLNSLSQLIVSWEKIQYSTVSGHVAVKALKEIIAKKLRELGALAHKYSQVTLIGWERPCSTMTGDYFRFVDKDSGDQQGKCHEMMHAIESARNNLVLNGDNDSTLKIFMAPEFYFRGAKGAYSYDLVADIIPTMKKLGTENGIYEHWLFVFGTAVAASEDTQTFCTVCLPPNNLKIKFVKDPKNPAKTIPQCMNNPAHATAEGSYGNEVQNVALIQKGQDTHMVVKEYVSGIDYKADQVTVTVGQGKSKTDQTNWYVPPAGSSQSRFVSKFKDERMGGGIFTIDGITFGMEICLDHSHTSATPNSGGRLAPYADTIQILLIPSFGMTIGTGLYCVNGGIVFNVDGQNAGSSDLKVKGHVGPPVVRRDVAPQKASGKLGVWGPLTMPHRI</sequence>
<name>A0A177LZ71_METMH</name>
<organism evidence="1 2">
    <name type="scientific">Methylomonas methanica</name>
    <dbReference type="NCBI Taxonomy" id="421"/>
    <lineage>
        <taxon>Bacteria</taxon>
        <taxon>Pseudomonadati</taxon>
        <taxon>Pseudomonadota</taxon>
        <taxon>Gammaproteobacteria</taxon>
        <taxon>Methylococcales</taxon>
        <taxon>Methylococcaceae</taxon>
        <taxon>Methylomonas</taxon>
    </lineage>
</organism>